<sequence length="178" mass="20830">MSEQTDYLKRISKLRDLDSLAGDYVWHGKKWKHAIKPLVYLLTGLTIAMRPNLIFEIGTGFLLSARSFLYGLEKIEKGELISCDPIKRFENFSHPQFIFINKPSYEVAKVWKQTIDILFIDGLHAYENVEQDYTLFSPFVRKDGLILFHDSRHSIHEYISLRIFGAKKQARFPSLIYL</sequence>
<accession>X1HBA8</accession>
<protein>
    <recommendedName>
        <fullName evidence="2">Class I SAM-dependent methyltransferase</fullName>
    </recommendedName>
</protein>
<dbReference type="EMBL" id="BARU01019306">
    <property type="protein sequence ID" value="GAH51139.1"/>
    <property type="molecule type" value="Genomic_DNA"/>
</dbReference>
<dbReference type="InterPro" id="IPR029063">
    <property type="entry name" value="SAM-dependent_MTases_sf"/>
</dbReference>
<dbReference type="AlphaFoldDB" id="X1HBA8"/>
<dbReference type="SUPFAM" id="SSF53335">
    <property type="entry name" value="S-adenosyl-L-methionine-dependent methyltransferases"/>
    <property type="match status" value="1"/>
</dbReference>
<evidence type="ECO:0000313" key="1">
    <source>
        <dbReference type="EMBL" id="GAH51139.1"/>
    </source>
</evidence>
<dbReference type="Pfam" id="PF13578">
    <property type="entry name" value="Methyltransf_24"/>
    <property type="match status" value="1"/>
</dbReference>
<organism evidence="1">
    <name type="scientific">marine sediment metagenome</name>
    <dbReference type="NCBI Taxonomy" id="412755"/>
    <lineage>
        <taxon>unclassified sequences</taxon>
        <taxon>metagenomes</taxon>
        <taxon>ecological metagenomes</taxon>
    </lineage>
</organism>
<name>X1HBA8_9ZZZZ</name>
<reference evidence="1" key="1">
    <citation type="journal article" date="2014" name="Front. Microbiol.">
        <title>High frequency of phylogenetically diverse reductive dehalogenase-homologous genes in deep subseafloor sedimentary metagenomes.</title>
        <authorList>
            <person name="Kawai M."/>
            <person name="Futagami T."/>
            <person name="Toyoda A."/>
            <person name="Takaki Y."/>
            <person name="Nishi S."/>
            <person name="Hori S."/>
            <person name="Arai W."/>
            <person name="Tsubouchi T."/>
            <person name="Morono Y."/>
            <person name="Uchiyama I."/>
            <person name="Ito T."/>
            <person name="Fujiyama A."/>
            <person name="Inagaki F."/>
            <person name="Takami H."/>
        </authorList>
    </citation>
    <scope>NUCLEOTIDE SEQUENCE</scope>
    <source>
        <strain evidence="1">Expedition CK06-06</strain>
    </source>
</reference>
<dbReference type="Gene3D" id="3.40.50.150">
    <property type="entry name" value="Vaccinia Virus protein VP39"/>
    <property type="match status" value="1"/>
</dbReference>
<evidence type="ECO:0008006" key="2">
    <source>
        <dbReference type="Google" id="ProtNLM"/>
    </source>
</evidence>
<comment type="caution">
    <text evidence="1">The sequence shown here is derived from an EMBL/GenBank/DDBJ whole genome shotgun (WGS) entry which is preliminary data.</text>
</comment>
<gene>
    <name evidence="1" type="ORF">S03H2_31804</name>
</gene>
<proteinExistence type="predicted"/>